<dbReference type="PANTHER" id="PTHR43549:SF3">
    <property type="entry name" value="MULTIDRUG RESISTANCE PROTEIN YPNP-RELATED"/>
    <property type="match status" value="1"/>
</dbReference>
<dbReference type="RefSeq" id="WP_048356364.1">
    <property type="nucleotide sequence ID" value="NZ_CP023481.1"/>
</dbReference>
<dbReference type="EMBL" id="JARRTL010000019">
    <property type="protein sequence ID" value="MEC0486675.1"/>
    <property type="molecule type" value="Genomic_DNA"/>
</dbReference>
<dbReference type="EMBL" id="LECW02000024">
    <property type="protein sequence ID" value="KRT93035.1"/>
    <property type="molecule type" value="Genomic_DNA"/>
</dbReference>
<evidence type="ECO:0000256" key="4">
    <source>
        <dbReference type="ARBA" id="ARBA00022475"/>
    </source>
</evidence>
<reference evidence="10 12" key="3">
    <citation type="submission" date="2023-03" db="EMBL/GenBank/DDBJ databases">
        <title>Agriculturally important microbes genome sequencing.</title>
        <authorList>
            <person name="Dunlap C."/>
        </authorList>
    </citation>
    <scope>NUCLEOTIDE SEQUENCE [LARGE SCALE GENOMIC DNA]</scope>
    <source>
        <strain evidence="10 12">CBP-3203</strain>
    </source>
</reference>
<dbReference type="InterPro" id="IPR048279">
    <property type="entry name" value="MdtK-like"/>
</dbReference>
<protein>
    <submittedName>
        <fullName evidence="9">MATE family efflux transporter</fullName>
    </submittedName>
</protein>
<sequence length="450" mass="48668">MNTDFTYGNVLKQLIFFSGPIILANLLQISFQFIDSLWVGNLLGAKALGATAVSGTVFFTVLSFVLGINNAALTILSQQKGKGDKEGLASYVNAFIVIMTVMSLLLGIIGYMFTNPLLSLLQTPDQMMDLASGYLRIHFIGIIFLFGYNFISTILRAVGDSQTPLRFVLTAVMLNLFLDPLFISGFDLGISGAAYATVLSQGIAFIYGIVHTVKKGLVPFTLPKLPSLDETSVILRLGIPAGLQMVVISGGSMAIMSVVNSFGESVVSGFGAVQRIDSLLILPAMAIGTAVNSMAGQTIGGGDMERTEKIANYGVLYVVMFMLSISTAVFFAGYHAVKLFISEPEAAGFGEQYLKTIAFFYPFIGINFVLNGVVRASGAMFQILVLNAVSFWVLRFPFSYMFSEWTGENGIALGIGTSFMLSSLTAFLYYRYGKWKHLVLFGKEKSTPSS</sequence>
<evidence type="ECO:0000313" key="10">
    <source>
        <dbReference type="EMBL" id="MEC0486675.1"/>
    </source>
</evidence>
<dbReference type="GO" id="GO:0005886">
    <property type="term" value="C:plasma membrane"/>
    <property type="evidence" value="ECO:0007669"/>
    <property type="project" value="UniProtKB-SubCell"/>
</dbReference>
<evidence type="ECO:0000313" key="12">
    <source>
        <dbReference type="Proteomes" id="UP001341297"/>
    </source>
</evidence>
<evidence type="ECO:0000256" key="7">
    <source>
        <dbReference type="ARBA" id="ARBA00023136"/>
    </source>
</evidence>
<dbReference type="AlphaFoldDB" id="A0A0J6E5A5"/>
<evidence type="ECO:0000256" key="1">
    <source>
        <dbReference type="ARBA" id="ARBA00004651"/>
    </source>
</evidence>
<keyword evidence="12" id="KW-1185">Reference proteome</keyword>
<feature type="transmembrane region" description="Helical" evidence="8">
    <location>
        <begin position="192"/>
        <end position="213"/>
    </location>
</feature>
<comment type="similarity">
    <text evidence="2">Belongs to the multi antimicrobial extrusion (MATE) (TC 2.A.66.1) family.</text>
</comment>
<feature type="transmembrane region" description="Helical" evidence="8">
    <location>
        <begin position="314"/>
        <end position="337"/>
    </location>
</feature>
<evidence type="ECO:0000313" key="11">
    <source>
        <dbReference type="Proteomes" id="UP000036168"/>
    </source>
</evidence>
<feature type="transmembrane region" description="Helical" evidence="8">
    <location>
        <begin position="14"/>
        <end position="34"/>
    </location>
</feature>
<feature type="transmembrane region" description="Helical" evidence="8">
    <location>
        <begin position="234"/>
        <end position="259"/>
    </location>
</feature>
<evidence type="ECO:0000313" key="9">
    <source>
        <dbReference type="EMBL" id="KRT93035.1"/>
    </source>
</evidence>
<name>A0A0J6E5A5_9BACI</name>
<comment type="subcellular location">
    <subcellularLocation>
        <location evidence="1">Cell membrane</location>
        <topology evidence="1">Multi-pass membrane protein</topology>
    </subcellularLocation>
</comment>
<feature type="transmembrane region" description="Helical" evidence="8">
    <location>
        <begin position="88"/>
        <end position="113"/>
    </location>
</feature>
<accession>A0A0J6HU17</accession>
<dbReference type="PATRIC" id="fig|1664069.3.peg.803"/>
<dbReference type="NCBIfam" id="TIGR00797">
    <property type="entry name" value="matE"/>
    <property type="match status" value="1"/>
</dbReference>
<dbReference type="PANTHER" id="PTHR43549">
    <property type="entry name" value="MULTIDRUG RESISTANCE PROTEIN YPNP-RELATED"/>
    <property type="match status" value="1"/>
</dbReference>
<reference evidence="9 11" key="1">
    <citation type="journal article" date="2015" name="Int. J. Syst. Evol. Microbiol.">
        <title>Bacillus glycinifermentans sp. nov., isolated from fermented soybean paste.</title>
        <authorList>
            <person name="Kim S.J."/>
            <person name="Dunlap C.A."/>
            <person name="Kwon S.W."/>
            <person name="Rooney A.P."/>
        </authorList>
    </citation>
    <scope>NUCLEOTIDE SEQUENCE [LARGE SCALE GENOMIC DNA]</scope>
    <source>
        <strain evidence="9 11">GO-13</strain>
    </source>
</reference>
<proteinExistence type="inferred from homology"/>
<evidence type="ECO:0000256" key="3">
    <source>
        <dbReference type="ARBA" id="ARBA00022448"/>
    </source>
</evidence>
<keyword evidence="4" id="KW-1003">Cell membrane</keyword>
<gene>
    <name evidence="9" type="ORF">AB447_221160</name>
    <name evidence="10" type="ORF">P8828_17995</name>
</gene>
<dbReference type="Proteomes" id="UP000036168">
    <property type="component" value="Unassembled WGS sequence"/>
</dbReference>
<comment type="caution">
    <text evidence="9">The sequence shown here is derived from an EMBL/GenBank/DDBJ whole genome shotgun (WGS) entry which is preliminary data.</text>
</comment>
<feature type="transmembrane region" description="Helical" evidence="8">
    <location>
        <begin position="410"/>
        <end position="430"/>
    </location>
</feature>
<dbReference type="STRING" id="1664069.BGLY_2559"/>
<evidence type="ECO:0000256" key="5">
    <source>
        <dbReference type="ARBA" id="ARBA00022692"/>
    </source>
</evidence>
<feature type="transmembrane region" description="Helical" evidence="8">
    <location>
        <begin position="133"/>
        <end position="155"/>
    </location>
</feature>
<keyword evidence="5 8" id="KW-0812">Transmembrane</keyword>
<evidence type="ECO:0000256" key="8">
    <source>
        <dbReference type="SAM" id="Phobius"/>
    </source>
</evidence>
<feature type="transmembrane region" description="Helical" evidence="8">
    <location>
        <begin position="357"/>
        <end position="374"/>
    </location>
</feature>
<feature type="transmembrane region" description="Helical" evidence="8">
    <location>
        <begin position="381"/>
        <end position="398"/>
    </location>
</feature>
<dbReference type="InterPro" id="IPR002528">
    <property type="entry name" value="MATE_fam"/>
</dbReference>
<reference evidence="9" key="2">
    <citation type="submission" date="2015-10" db="EMBL/GenBank/DDBJ databases">
        <authorList>
            <person name="Gilbert D.G."/>
        </authorList>
    </citation>
    <scope>NUCLEOTIDE SEQUENCE</scope>
    <source>
        <strain evidence="9">GO-13</strain>
    </source>
</reference>
<evidence type="ECO:0000256" key="6">
    <source>
        <dbReference type="ARBA" id="ARBA00022989"/>
    </source>
</evidence>
<keyword evidence="6 8" id="KW-1133">Transmembrane helix</keyword>
<feature type="transmembrane region" description="Helical" evidence="8">
    <location>
        <begin position="279"/>
        <end position="302"/>
    </location>
</feature>
<dbReference type="PIRSF" id="PIRSF006603">
    <property type="entry name" value="DinF"/>
    <property type="match status" value="1"/>
</dbReference>
<dbReference type="InterPro" id="IPR052031">
    <property type="entry name" value="Membrane_Transporter-Flippase"/>
</dbReference>
<keyword evidence="7 8" id="KW-0472">Membrane</keyword>
<dbReference type="Pfam" id="PF01554">
    <property type="entry name" value="MatE"/>
    <property type="match status" value="2"/>
</dbReference>
<dbReference type="OrthoDB" id="9776324at2"/>
<feature type="transmembrane region" description="Helical" evidence="8">
    <location>
        <begin position="54"/>
        <end position="76"/>
    </location>
</feature>
<accession>A0A0J6E5A5</accession>
<dbReference type="GO" id="GO:0042910">
    <property type="term" value="F:xenobiotic transmembrane transporter activity"/>
    <property type="evidence" value="ECO:0007669"/>
    <property type="project" value="InterPro"/>
</dbReference>
<evidence type="ECO:0000256" key="2">
    <source>
        <dbReference type="ARBA" id="ARBA00010199"/>
    </source>
</evidence>
<dbReference type="GO" id="GO:0015297">
    <property type="term" value="F:antiporter activity"/>
    <property type="evidence" value="ECO:0007669"/>
    <property type="project" value="InterPro"/>
</dbReference>
<feature type="transmembrane region" description="Helical" evidence="8">
    <location>
        <begin position="167"/>
        <end position="186"/>
    </location>
</feature>
<organism evidence="9 11">
    <name type="scientific">Bacillus glycinifermentans</name>
    <dbReference type="NCBI Taxonomy" id="1664069"/>
    <lineage>
        <taxon>Bacteria</taxon>
        <taxon>Bacillati</taxon>
        <taxon>Bacillota</taxon>
        <taxon>Bacilli</taxon>
        <taxon>Bacillales</taxon>
        <taxon>Bacillaceae</taxon>
        <taxon>Bacillus</taxon>
    </lineage>
</organism>
<dbReference type="Proteomes" id="UP001341297">
    <property type="component" value="Unassembled WGS sequence"/>
</dbReference>
<keyword evidence="3" id="KW-0813">Transport</keyword>
<dbReference type="CDD" id="cd13138">
    <property type="entry name" value="MATE_yoeA_like"/>
    <property type="match status" value="1"/>
</dbReference>